<accession>A0ABQ5TMH7</accession>
<keyword evidence="3" id="KW-1185">Reference proteome</keyword>
<organism evidence="2 3">
    <name type="scientific">Oceanobacillus kimchii</name>
    <dbReference type="NCBI Taxonomy" id="746691"/>
    <lineage>
        <taxon>Bacteria</taxon>
        <taxon>Bacillati</taxon>
        <taxon>Bacillota</taxon>
        <taxon>Bacilli</taxon>
        <taxon>Bacillales</taxon>
        <taxon>Bacillaceae</taxon>
        <taxon>Oceanobacillus</taxon>
    </lineage>
</organism>
<evidence type="ECO:0000313" key="3">
    <source>
        <dbReference type="Proteomes" id="UP001275436"/>
    </source>
</evidence>
<dbReference type="InterPro" id="IPR046139">
    <property type="entry name" value="DUF6141"/>
</dbReference>
<evidence type="ECO:0008006" key="4">
    <source>
        <dbReference type="Google" id="ProtNLM"/>
    </source>
</evidence>
<proteinExistence type="predicted"/>
<gene>
    <name evidence="2" type="ORF">MACH08_38020</name>
</gene>
<evidence type="ECO:0000313" key="2">
    <source>
        <dbReference type="EMBL" id="GLO68018.1"/>
    </source>
</evidence>
<dbReference type="RefSeq" id="WP_069684920.1">
    <property type="nucleotide sequence ID" value="NZ_BSKO01000001.1"/>
</dbReference>
<keyword evidence="1" id="KW-0812">Transmembrane</keyword>
<name>A0ABQ5TMH7_9BACI</name>
<sequence length="181" mass="21002">MKAKDNTVYREVQRPRQLWAWAPILVCTGIMWYWFIVQIIYGVPFGNNPASDGFTIVFWVIFGVIFPVVILGFLKLTTEVHNDGIYIRLSPFHFRYRQFLFKDIYEYKSITYSPIKQFGGFGIRINMKGETAYNMNGKKGIELKLKYETVVIGTQNPDEFKDALDVVCNKKQRESTTEGGT</sequence>
<dbReference type="Proteomes" id="UP001275436">
    <property type="component" value="Unassembled WGS sequence"/>
</dbReference>
<dbReference type="EMBL" id="BSKO01000001">
    <property type="protein sequence ID" value="GLO68018.1"/>
    <property type="molecule type" value="Genomic_DNA"/>
</dbReference>
<comment type="caution">
    <text evidence="2">The sequence shown here is derived from an EMBL/GenBank/DDBJ whole genome shotgun (WGS) entry which is preliminary data.</text>
</comment>
<protein>
    <recommendedName>
        <fullName evidence="4">DUF304 domain-containing protein</fullName>
    </recommendedName>
</protein>
<keyword evidence="1" id="KW-1133">Transmembrane helix</keyword>
<feature type="transmembrane region" description="Helical" evidence="1">
    <location>
        <begin position="53"/>
        <end position="74"/>
    </location>
</feature>
<feature type="transmembrane region" description="Helical" evidence="1">
    <location>
        <begin position="20"/>
        <end position="41"/>
    </location>
</feature>
<dbReference type="Pfam" id="PF19638">
    <property type="entry name" value="DUF6141"/>
    <property type="match status" value="1"/>
</dbReference>
<keyword evidence="1" id="KW-0472">Membrane</keyword>
<reference evidence="2 3" key="1">
    <citation type="submission" date="2023-02" db="EMBL/GenBank/DDBJ databases">
        <title>Oceanobacillus kimchii IFOP_LL358 isolated form Alexandrium catenella lab strain.</title>
        <authorList>
            <person name="Gajardo G."/>
            <person name="Ueki S."/>
            <person name="Maruyama F."/>
        </authorList>
    </citation>
    <scope>NUCLEOTIDE SEQUENCE [LARGE SCALE GENOMIC DNA]</scope>
    <source>
        <strain evidence="2 3">IFOP_LL358</strain>
    </source>
</reference>
<evidence type="ECO:0000256" key="1">
    <source>
        <dbReference type="SAM" id="Phobius"/>
    </source>
</evidence>